<dbReference type="EMBL" id="BK015961">
    <property type="protein sequence ID" value="DAF87256.1"/>
    <property type="molecule type" value="Genomic_DNA"/>
</dbReference>
<organism evidence="1">
    <name type="scientific">Siphoviridae sp. ctDsE1</name>
    <dbReference type="NCBI Taxonomy" id="2825390"/>
    <lineage>
        <taxon>Viruses</taxon>
        <taxon>Duplodnaviria</taxon>
        <taxon>Heunggongvirae</taxon>
        <taxon>Uroviricota</taxon>
        <taxon>Caudoviricetes</taxon>
    </lineage>
</organism>
<evidence type="ECO:0000313" key="1">
    <source>
        <dbReference type="EMBL" id="DAF87256.1"/>
    </source>
</evidence>
<name>A0A8S5TYH4_9CAUD</name>
<proteinExistence type="predicted"/>
<protein>
    <submittedName>
        <fullName evidence="1">Uncharacterized protein</fullName>
    </submittedName>
</protein>
<reference evidence="1" key="1">
    <citation type="journal article" date="2021" name="Proc. Natl. Acad. Sci. U.S.A.">
        <title>A Catalog of Tens of Thousands of Viruses from Human Metagenomes Reveals Hidden Associations with Chronic Diseases.</title>
        <authorList>
            <person name="Tisza M.J."/>
            <person name="Buck C.B."/>
        </authorList>
    </citation>
    <scope>NUCLEOTIDE SEQUENCE</scope>
    <source>
        <strain evidence="1">CtDsE1</strain>
    </source>
</reference>
<accession>A0A8S5TYH4</accession>
<sequence>MEEKSIIAQTVAQKFTQMDDSGKAYLMGYILGNESEQHPAPPPQAEPAPA</sequence>